<keyword evidence="4" id="KW-1133">Transmembrane helix</keyword>
<accession>A0AAF0WPG6</accession>
<evidence type="ECO:0000256" key="1">
    <source>
        <dbReference type="ARBA" id="ARBA00004370"/>
    </source>
</evidence>
<keyword evidence="2 4" id="KW-0472">Membrane</keyword>
<dbReference type="GO" id="GO:0098542">
    <property type="term" value="P:defense response to other organism"/>
    <property type="evidence" value="ECO:0007669"/>
    <property type="project" value="InterPro"/>
</dbReference>
<keyword evidence="6" id="KW-1185">Reference proteome</keyword>
<evidence type="ECO:0000313" key="6">
    <source>
        <dbReference type="Proteomes" id="UP000077755"/>
    </source>
</evidence>
<organism evidence="5 6">
    <name type="scientific">Daucus carota subsp. sativus</name>
    <name type="common">Carrot</name>
    <dbReference type="NCBI Taxonomy" id="79200"/>
    <lineage>
        <taxon>Eukaryota</taxon>
        <taxon>Viridiplantae</taxon>
        <taxon>Streptophyta</taxon>
        <taxon>Embryophyta</taxon>
        <taxon>Tracheophyta</taxon>
        <taxon>Spermatophyta</taxon>
        <taxon>Magnoliopsida</taxon>
        <taxon>eudicotyledons</taxon>
        <taxon>Gunneridae</taxon>
        <taxon>Pentapetalae</taxon>
        <taxon>asterids</taxon>
        <taxon>campanulids</taxon>
        <taxon>Apiales</taxon>
        <taxon>Apiaceae</taxon>
        <taxon>Apioideae</taxon>
        <taxon>Scandiceae</taxon>
        <taxon>Daucinae</taxon>
        <taxon>Daucus</taxon>
        <taxon>Daucus sect. Daucus</taxon>
    </lineage>
</organism>
<gene>
    <name evidence="5" type="ORF">DCAR_0313014</name>
</gene>
<dbReference type="GO" id="GO:0005886">
    <property type="term" value="C:plasma membrane"/>
    <property type="evidence" value="ECO:0007669"/>
    <property type="project" value="TreeGrafter"/>
</dbReference>
<evidence type="ECO:0000313" key="5">
    <source>
        <dbReference type="EMBL" id="WOG93727.1"/>
    </source>
</evidence>
<evidence type="ECO:0000256" key="3">
    <source>
        <dbReference type="SAM" id="MobiDB-lite"/>
    </source>
</evidence>
<dbReference type="EMBL" id="CP093345">
    <property type="protein sequence ID" value="WOG93727.1"/>
    <property type="molecule type" value="Genomic_DNA"/>
</dbReference>
<feature type="region of interest" description="Disordered" evidence="3">
    <location>
        <begin position="1"/>
        <end position="42"/>
    </location>
</feature>
<dbReference type="InterPro" id="IPR044839">
    <property type="entry name" value="NDR1-like"/>
</dbReference>
<dbReference type="AlphaFoldDB" id="A0AAF0WPG6"/>
<reference evidence="5" key="1">
    <citation type="journal article" date="2016" name="Nat. Genet.">
        <title>A high-quality carrot genome assembly provides new insights into carotenoid accumulation and asterid genome evolution.</title>
        <authorList>
            <person name="Iorizzo M."/>
            <person name="Ellison S."/>
            <person name="Senalik D."/>
            <person name="Zeng P."/>
            <person name="Satapoomin P."/>
            <person name="Huang J."/>
            <person name="Bowman M."/>
            <person name="Iovene M."/>
            <person name="Sanseverino W."/>
            <person name="Cavagnaro P."/>
            <person name="Yildiz M."/>
            <person name="Macko-Podgorni A."/>
            <person name="Moranska E."/>
            <person name="Grzebelus E."/>
            <person name="Grzebelus D."/>
            <person name="Ashrafi H."/>
            <person name="Zheng Z."/>
            <person name="Cheng S."/>
            <person name="Spooner D."/>
            <person name="Van Deynze A."/>
            <person name="Simon P."/>
        </authorList>
    </citation>
    <scope>NUCLEOTIDE SEQUENCE</scope>
    <source>
        <tissue evidence="5">Leaf</tissue>
    </source>
</reference>
<dbReference type="Proteomes" id="UP000077755">
    <property type="component" value="Chromosome 3"/>
</dbReference>
<protein>
    <recommendedName>
        <fullName evidence="7">Late embryogenesis abundant protein LEA-2 subgroup domain-containing protein</fullName>
    </recommendedName>
</protein>
<reference evidence="5" key="2">
    <citation type="submission" date="2022-03" db="EMBL/GenBank/DDBJ databases">
        <title>Draft title - Genomic analysis of global carrot germplasm unveils the trajectory of domestication and the origin of high carotenoid orange carrot.</title>
        <authorList>
            <person name="Iorizzo M."/>
            <person name="Ellison S."/>
            <person name="Senalik D."/>
            <person name="Macko-Podgorni A."/>
            <person name="Grzebelus D."/>
            <person name="Bostan H."/>
            <person name="Rolling W."/>
            <person name="Curaba J."/>
            <person name="Simon P."/>
        </authorList>
    </citation>
    <scope>NUCLEOTIDE SEQUENCE</scope>
    <source>
        <tissue evidence="5">Leaf</tissue>
    </source>
</reference>
<dbReference type="KEGG" id="dcr:108210945"/>
<keyword evidence="4" id="KW-0812">Transmembrane</keyword>
<comment type="subcellular location">
    <subcellularLocation>
        <location evidence="1">Membrane</location>
    </subcellularLocation>
</comment>
<evidence type="ECO:0008006" key="7">
    <source>
        <dbReference type="Google" id="ProtNLM"/>
    </source>
</evidence>
<name>A0AAF0WPG6_DAUCS</name>
<dbReference type="PANTHER" id="PTHR31234:SF2">
    <property type="entry name" value="OS05G0199100 PROTEIN"/>
    <property type="match status" value="1"/>
</dbReference>
<proteinExistence type="predicted"/>
<feature type="compositionally biased region" description="Pro residues" evidence="3">
    <location>
        <begin position="16"/>
        <end position="30"/>
    </location>
</feature>
<evidence type="ECO:0000256" key="2">
    <source>
        <dbReference type="ARBA" id="ARBA00023136"/>
    </source>
</evidence>
<feature type="transmembrane region" description="Helical" evidence="4">
    <location>
        <begin position="87"/>
        <end position="112"/>
    </location>
</feature>
<dbReference type="PANTHER" id="PTHR31234">
    <property type="entry name" value="LATE EMBRYOGENESIS ABUNDANT (LEA) HYDROXYPROLINE-RICH GLYCOPROTEIN FAMILY"/>
    <property type="match status" value="1"/>
</dbReference>
<evidence type="ECO:0000256" key="4">
    <source>
        <dbReference type="SAM" id="Phobius"/>
    </source>
</evidence>
<sequence length="264" mass="29579">MEERVPSAECSTEYFAPPPHSPPHSPPSSPPSHHNSIIQPLPIPPGLKTFVIRTPRDQVYRVPPPENSKIVESYIKKNQEKKGPGNCIWILLGLVILGVSLGLFFGVVAALYKPEIPEFEITDFKVTQKHPKQEYEITLNVKNPNARMEVSYGGDRYGLLSFDQKKVADGKFEPFSQEAEKSSNLTINLKERAQGQLPSEMESSMNSNKTKKAESLGFKMFVTATISSWAKTSHREITVPCTFKVNTLAKDTRIIYQDCSTEVQ</sequence>